<dbReference type="EMBL" id="JAAQPH010000001">
    <property type="protein sequence ID" value="NIA67288.1"/>
    <property type="molecule type" value="Genomic_DNA"/>
</dbReference>
<evidence type="ECO:0000313" key="3">
    <source>
        <dbReference type="Proteomes" id="UP000761264"/>
    </source>
</evidence>
<keyword evidence="1" id="KW-0732">Signal</keyword>
<feature type="chain" id="PRO_5037835621" evidence="1">
    <location>
        <begin position="34"/>
        <end position="162"/>
    </location>
</feature>
<evidence type="ECO:0000256" key="1">
    <source>
        <dbReference type="SAM" id="SignalP"/>
    </source>
</evidence>
<reference evidence="2" key="1">
    <citation type="submission" date="2020-03" db="EMBL/GenBank/DDBJ databases">
        <title>Genome of Pelagibius litoralis DSM 21314T.</title>
        <authorList>
            <person name="Wang G."/>
        </authorList>
    </citation>
    <scope>NUCLEOTIDE SEQUENCE</scope>
    <source>
        <strain evidence="2">DSM 21314</strain>
    </source>
</reference>
<feature type="signal peptide" evidence="1">
    <location>
        <begin position="1"/>
        <end position="33"/>
    </location>
</feature>
<keyword evidence="3" id="KW-1185">Reference proteome</keyword>
<sequence length="162" mass="16760">MRSPDLTCFSLCRLSVAGLLGLCLAIPGLTVAAADEPYLTISAADCAALTRHLPADDVTYQAGVDVRSKAVAPADLGANDPSGGGGITLPQAVIIPIEVDLFDRFGIPANGVNFKADAFIGEVTVDLASGQAFFNGQPLQSEAEAELAARCQWIIRDSKAAD</sequence>
<dbReference type="RefSeq" id="WP_167220665.1">
    <property type="nucleotide sequence ID" value="NZ_JAAQPH010000001.1"/>
</dbReference>
<accession>A0A967C9X9</accession>
<evidence type="ECO:0000313" key="2">
    <source>
        <dbReference type="EMBL" id="NIA67288.1"/>
    </source>
</evidence>
<organism evidence="2 3">
    <name type="scientific">Pelagibius litoralis</name>
    <dbReference type="NCBI Taxonomy" id="374515"/>
    <lineage>
        <taxon>Bacteria</taxon>
        <taxon>Pseudomonadati</taxon>
        <taxon>Pseudomonadota</taxon>
        <taxon>Alphaproteobacteria</taxon>
        <taxon>Rhodospirillales</taxon>
        <taxon>Rhodovibrionaceae</taxon>
        <taxon>Pelagibius</taxon>
    </lineage>
</organism>
<gene>
    <name evidence="2" type="ORF">HBA54_01645</name>
</gene>
<comment type="caution">
    <text evidence="2">The sequence shown here is derived from an EMBL/GenBank/DDBJ whole genome shotgun (WGS) entry which is preliminary data.</text>
</comment>
<proteinExistence type="predicted"/>
<protein>
    <submittedName>
        <fullName evidence="2">Uncharacterized protein</fullName>
    </submittedName>
</protein>
<dbReference type="AlphaFoldDB" id="A0A967C9X9"/>
<name>A0A967C9X9_9PROT</name>
<dbReference type="Proteomes" id="UP000761264">
    <property type="component" value="Unassembled WGS sequence"/>
</dbReference>